<evidence type="ECO:0000313" key="1">
    <source>
        <dbReference type="EMBL" id="KKL22335.1"/>
    </source>
</evidence>
<comment type="caution">
    <text evidence="1">The sequence shown here is derived from an EMBL/GenBank/DDBJ whole genome shotgun (WGS) entry which is preliminary data.</text>
</comment>
<sequence length="34" mass="3909">KNGERLYRNLSTELPQSTVRVAVAMIVEEHRPNT</sequence>
<accession>A0A0F9BKG4</accession>
<name>A0A0F9BKG4_9ZZZZ</name>
<protein>
    <submittedName>
        <fullName evidence="1">Uncharacterized protein</fullName>
    </submittedName>
</protein>
<feature type="non-terminal residue" evidence="1">
    <location>
        <position position="1"/>
    </location>
</feature>
<dbReference type="AlphaFoldDB" id="A0A0F9BKG4"/>
<gene>
    <name evidence="1" type="ORF">LCGC14_2436470</name>
</gene>
<organism evidence="1">
    <name type="scientific">marine sediment metagenome</name>
    <dbReference type="NCBI Taxonomy" id="412755"/>
    <lineage>
        <taxon>unclassified sequences</taxon>
        <taxon>metagenomes</taxon>
        <taxon>ecological metagenomes</taxon>
    </lineage>
</organism>
<dbReference type="EMBL" id="LAZR01037391">
    <property type="protein sequence ID" value="KKL22335.1"/>
    <property type="molecule type" value="Genomic_DNA"/>
</dbReference>
<reference evidence="1" key="1">
    <citation type="journal article" date="2015" name="Nature">
        <title>Complex archaea that bridge the gap between prokaryotes and eukaryotes.</title>
        <authorList>
            <person name="Spang A."/>
            <person name="Saw J.H."/>
            <person name="Jorgensen S.L."/>
            <person name="Zaremba-Niedzwiedzka K."/>
            <person name="Martijn J."/>
            <person name="Lind A.E."/>
            <person name="van Eijk R."/>
            <person name="Schleper C."/>
            <person name="Guy L."/>
            <person name="Ettema T.J."/>
        </authorList>
    </citation>
    <scope>NUCLEOTIDE SEQUENCE</scope>
</reference>
<proteinExistence type="predicted"/>